<protein>
    <recommendedName>
        <fullName evidence="3">Cyclin C-terminal domain-containing protein</fullName>
    </recommendedName>
</protein>
<feature type="domain" description="Cyclin C-terminal" evidence="3">
    <location>
        <begin position="216"/>
        <end position="281"/>
    </location>
</feature>
<dbReference type="InterPro" id="IPR004367">
    <property type="entry name" value="Cyclin_C-dom"/>
</dbReference>
<dbReference type="Proteomes" id="UP000041254">
    <property type="component" value="Unassembled WGS sequence"/>
</dbReference>
<evidence type="ECO:0000313" key="4">
    <source>
        <dbReference type="EMBL" id="CEM27526.1"/>
    </source>
</evidence>
<keyword evidence="2" id="KW-0472">Membrane</keyword>
<dbReference type="InterPro" id="IPR036915">
    <property type="entry name" value="Cyclin-like_sf"/>
</dbReference>
<proteinExistence type="predicted"/>
<feature type="region of interest" description="Disordered" evidence="1">
    <location>
        <begin position="47"/>
        <end position="66"/>
    </location>
</feature>
<evidence type="ECO:0000256" key="1">
    <source>
        <dbReference type="SAM" id="MobiDB-lite"/>
    </source>
</evidence>
<dbReference type="SUPFAM" id="SSF47954">
    <property type="entry name" value="Cyclin-like"/>
    <property type="match status" value="1"/>
</dbReference>
<dbReference type="AlphaFoldDB" id="A0A0G4GEG4"/>
<dbReference type="EMBL" id="CDMY01000635">
    <property type="protein sequence ID" value="CEM27526.1"/>
    <property type="molecule type" value="Genomic_DNA"/>
</dbReference>
<dbReference type="Pfam" id="PF02984">
    <property type="entry name" value="Cyclin_C"/>
    <property type="match status" value="1"/>
</dbReference>
<dbReference type="InParanoid" id="A0A0G4GEG4"/>
<dbReference type="STRING" id="1169540.A0A0G4GEG4"/>
<reference evidence="4 5" key="1">
    <citation type="submission" date="2014-11" db="EMBL/GenBank/DDBJ databases">
        <authorList>
            <person name="Zhu J."/>
            <person name="Qi W."/>
            <person name="Song R."/>
        </authorList>
    </citation>
    <scope>NUCLEOTIDE SEQUENCE [LARGE SCALE GENOMIC DNA]</scope>
</reference>
<name>A0A0G4GEG4_VITBC</name>
<organism evidence="4 5">
    <name type="scientific">Vitrella brassicaformis (strain CCMP3155)</name>
    <dbReference type="NCBI Taxonomy" id="1169540"/>
    <lineage>
        <taxon>Eukaryota</taxon>
        <taxon>Sar</taxon>
        <taxon>Alveolata</taxon>
        <taxon>Colpodellida</taxon>
        <taxon>Vitrellaceae</taxon>
        <taxon>Vitrella</taxon>
    </lineage>
</organism>
<gene>
    <name evidence="4" type="ORF">Vbra_17502</name>
</gene>
<sequence>MSAVEETVLELKGSVVPMSSVMRRSSSSSEVSKPLKRVSFVSSTAASTVEVETEQDTHAENETHTENERHDLMQLVEVLMSREKDPHLVSGPMSDFCLACRGLSLSGPTVFELSINLMDSFCAKTNIALTPSEIGLMTPNFLLLACKSHDDDIKGEVVSMTSAFLSIYTQCDAAEASRQVKRLSQQEGMILSCLNYRVHTAVLPSRLYDVFAEVVGVYLLEMSLIEGLHLDFFLSTLAASCTLLVLLLLGREWTDELTTVTKHTRDELAMCAREVIKLHERALDEYAYLEYHIGACCITSDWNPNQARQDL</sequence>
<keyword evidence="2" id="KW-1133">Transmembrane helix</keyword>
<evidence type="ECO:0000259" key="3">
    <source>
        <dbReference type="Pfam" id="PF02984"/>
    </source>
</evidence>
<dbReference type="Gene3D" id="1.10.472.10">
    <property type="entry name" value="Cyclin-like"/>
    <property type="match status" value="1"/>
</dbReference>
<accession>A0A0G4GEG4</accession>
<keyword evidence="2" id="KW-0812">Transmembrane</keyword>
<feature type="compositionally biased region" description="Basic and acidic residues" evidence="1">
    <location>
        <begin position="55"/>
        <end position="66"/>
    </location>
</feature>
<feature type="transmembrane region" description="Helical" evidence="2">
    <location>
        <begin position="232"/>
        <end position="249"/>
    </location>
</feature>
<dbReference type="VEuPathDB" id="CryptoDB:Vbra_17502"/>
<evidence type="ECO:0000313" key="5">
    <source>
        <dbReference type="Proteomes" id="UP000041254"/>
    </source>
</evidence>
<keyword evidence="5" id="KW-1185">Reference proteome</keyword>
<evidence type="ECO:0000256" key="2">
    <source>
        <dbReference type="SAM" id="Phobius"/>
    </source>
</evidence>